<feature type="signal peptide" evidence="1">
    <location>
        <begin position="1"/>
        <end position="22"/>
    </location>
</feature>
<dbReference type="AlphaFoldDB" id="A0A8J3MEI9"/>
<dbReference type="RefSeq" id="WP_028095382.1">
    <property type="nucleotide sequence ID" value="NZ_BNAP01000042.1"/>
</dbReference>
<evidence type="ECO:0000313" key="4">
    <source>
        <dbReference type="Proteomes" id="UP000611500"/>
    </source>
</evidence>
<dbReference type="Gene3D" id="3.40.50.1980">
    <property type="entry name" value="Nitrogenase molybdenum iron protein domain"/>
    <property type="match status" value="2"/>
</dbReference>
<accession>A0A8J3MEI9</accession>
<dbReference type="Proteomes" id="UP000611500">
    <property type="component" value="Unassembled WGS sequence"/>
</dbReference>
<keyword evidence="1" id="KW-0732">Signal</keyword>
<evidence type="ECO:0000313" key="3">
    <source>
        <dbReference type="EMBL" id="GHH04346.1"/>
    </source>
</evidence>
<protein>
    <submittedName>
        <fullName evidence="3">Hemin ABC transporter substrate-binding protein</fullName>
    </submittedName>
</protein>
<dbReference type="PANTHER" id="PTHR30535:SF4">
    <property type="entry name" value="HEMIN-BINDING PERIPLASMIC PROTEIN HMUT"/>
    <property type="match status" value="1"/>
</dbReference>
<dbReference type="Pfam" id="PF01497">
    <property type="entry name" value="Peripla_BP_2"/>
    <property type="match status" value="1"/>
</dbReference>
<evidence type="ECO:0000256" key="1">
    <source>
        <dbReference type="SAM" id="SignalP"/>
    </source>
</evidence>
<reference evidence="3" key="2">
    <citation type="submission" date="2020-09" db="EMBL/GenBank/DDBJ databases">
        <authorList>
            <person name="Sun Q."/>
            <person name="Zhou Y."/>
        </authorList>
    </citation>
    <scope>NUCLEOTIDE SEQUENCE</scope>
    <source>
        <strain evidence="3">CGMCC 1.7081</strain>
    </source>
</reference>
<feature type="chain" id="PRO_5035259482" evidence="1">
    <location>
        <begin position="23"/>
        <end position="285"/>
    </location>
</feature>
<keyword evidence="4" id="KW-1185">Reference proteome</keyword>
<dbReference type="CDD" id="cd01149">
    <property type="entry name" value="HutB"/>
    <property type="match status" value="1"/>
</dbReference>
<name>A0A8J3MEI9_9RHOB</name>
<evidence type="ECO:0000259" key="2">
    <source>
        <dbReference type="PROSITE" id="PS50983"/>
    </source>
</evidence>
<organism evidence="3 4">
    <name type="scientific">Pseudodonghicola xiamenensis</name>
    <dbReference type="NCBI Taxonomy" id="337702"/>
    <lineage>
        <taxon>Bacteria</taxon>
        <taxon>Pseudomonadati</taxon>
        <taxon>Pseudomonadota</taxon>
        <taxon>Alphaproteobacteria</taxon>
        <taxon>Rhodobacterales</taxon>
        <taxon>Paracoccaceae</taxon>
        <taxon>Pseudodonghicola</taxon>
    </lineage>
</organism>
<dbReference type="SUPFAM" id="SSF53807">
    <property type="entry name" value="Helical backbone' metal receptor"/>
    <property type="match status" value="1"/>
</dbReference>
<sequence length="285" mass="28884">MIPRRTALGALLALALPLPLLAAEPAQRVIGVGGAVTETIYALGAGDRLVARDTTSTYPGTATELPDVGYMRRLSPEGVLSVAPDLIIAEEGAGPAETVQILEEAAIPFVTIPAARDGAGVAARIRAVGAALGLEDKANALASEVESKIVSVADASASTAETPVRVLFVLSAAGGRLMASGVGTEADAMIRLAGGINAIEGFPGYKQLTDEAVLAAQPDVILMMDRGPGGNHGSANVLEHPAIAITPAGQAKRLVAMDGLYLLGFGPRTADAVADLHAALYPEKG</sequence>
<feature type="domain" description="Fe/B12 periplasmic-binding" evidence="2">
    <location>
        <begin position="28"/>
        <end position="284"/>
    </location>
</feature>
<proteinExistence type="predicted"/>
<dbReference type="PROSITE" id="PS50983">
    <property type="entry name" value="FE_B12_PBP"/>
    <property type="match status" value="1"/>
</dbReference>
<dbReference type="InterPro" id="IPR050902">
    <property type="entry name" value="ABC_Transporter_SBP"/>
</dbReference>
<comment type="caution">
    <text evidence="3">The sequence shown here is derived from an EMBL/GenBank/DDBJ whole genome shotgun (WGS) entry which is preliminary data.</text>
</comment>
<reference evidence="3" key="1">
    <citation type="journal article" date="2014" name="Int. J. Syst. Evol. Microbiol.">
        <title>Complete genome sequence of Corynebacterium casei LMG S-19264T (=DSM 44701T), isolated from a smear-ripened cheese.</title>
        <authorList>
            <consortium name="US DOE Joint Genome Institute (JGI-PGF)"/>
            <person name="Walter F."/>
            <person name="Albersmeier A."/>
            <person name="Kalinowski J."/>
            <person name="Ruckert C."/>
        </authorList>
    </citation>
    <scope>NUCLEOTIDE SEQUENCE</scope>
    <source>
        <strain evidence="3">CGMCC 1.7081</strain>
    </source>
</reference>
<dbReference type="PANTHER" id="PTHR30535">
    <property type="entry name" value="VITAMIN B12-BINDING PROTEIN"/>
    <property type="match status" value="1"/>
</dbReference>
<gene>
    <name evidence="3" type="ORF">GCM10010961_42660</name>
</gene>
<dbReference type="EMBL" id="BNAP01000042">
    <property type="protein sequence ID" value="GHH04346.1"/>
    <property type="molecule type" value="Genomic_DNA"/>
</dbReference>
<dbReference type="InterPro" id="IPR002491">
    <property type="entry name" value="ABC_transptr_periplasmic_BD"/>
</dbReference>